<comment type="caution">
    <text evidence="4">The sequence shown here is derived from an EMBL/GenBank/DDBJ whole genome shotgun (WGS) entry which is preliminary data.</text>
</comment>
<dbReference type="EMBL" id="JAWZYT010003950">
    <property type="protein sequence ID" value="KAK4296016.1"/>
    <property type="molecule type" value="Genomic_DNA"/>
</dbReference>
<evidence type="ECO:0000256" key="1">
    <source>
        <dbReference type="ARBA" id="ARBA00023242"/>
    </source>
</evidence>
<dbReference type="GO" id="GO:0005634">
    <property type="term" value="C:nucleus"/>
    <property type="evidence" value="ECO:0007669"/>
    <property type="project" value="TreeGrafter"/>
</dbReference>
<dbReference type="InterPro" id="IPR011333">
    <property type="entry name" value="SKP1/BTB/POZ_sf"/>
</dbReference>
<dbReference type="GO" id="GO:0006357">
    <property type="term" value="P:regulation of transcription by RNA polymerase II"/>
    <property type="evidence" value="ECO:0007669"/>
    <property type="project" value="TreeGrafter"/>
</dbReference>
<reference evidence="4" key="1">
    <citation type="submission" date="2023-11" db="EMBL/GenBank/DDBJ databases">
        <title>Genome assemblies of two species of porcelain crab, Petrolisthes cinctipes and Petrolisthes manimaculis (Anomura: Porcellanidae).</title>
        <authorList>
            <person name="Angst P."/>
        </authorList>
    </citation>
    <scope>NUCLEOTIDE SEQUENCE</scope>
    <source>
        <strain evidence="4">PB745_02</strain>
        <tissue evidence="4">Gill</tissue>
    </source>
</reference>
<keyword evidence="1" id="KW-0539">Nucleus</keyword>
<dbReference type="InterPro" id="IPR051095">
    <property type="entry name" value="Dros_DevTransReg"/>
</dbReference>
<feature type="region of interest" description="Disordered" evidence="2">
    <location>
        <begin position="1293"/>
        <end position="1313"/>
    </location>
</feature>
<dbReference type="Pfam" id="PF00651">
    <property type="entry name" value="BTB"/>
    <property type="match status" value="1"/>
</dbReference>
<feature type="compositionally biased region" description="Low complexity" evidence="2">
    <location>
        <begin position="477"/>
        <end position="488"/>
    </location>
</feature>
<dbReference type="SUPFAM" id="SSF54695">
    <property type="entry name" value="POZ domain"/>
    <property type="match status" value="1"/>
</dbReference>
<feature type="compositionally biased region" description="Polar residues" evidence="2">
    <location>
        <begin position="1064"/>
        <end position="1082"/>
    </location>
</feature>
<feature type="region of interest" description="Disordered" evidence="2">
    <location>
        <begin position="329"/>
        <end position="357"/>
    </location>
</feature>
<feature type="region of interest" description="Disordered" evidence="2">
    <location>
        <begin position="679"/>
        <end position="885"/>
    </location>
</feature>
<feature type="compositionally biased region" description="Polar residues" evidence="2">
    <location>
        <begin position="344"/>
        <end position="357"/>
    </location>
</feature>
<keyword evidence="5" id="KW-1185">Reference proteome</keyword>
<dbReference type="Gene3D" id="3.30.710.10">
    <property type="entry name" value="Potassium Channel Kv1.1, Chain A"/>
    <property type="match status" value="1"/>
</dbReference>
<feature type="domain" description="BTB" evidence="3">
    <location>
        <begin position="381"/>
        <end position="447"/>
    </location>
</feature>
<evidence type="ECO:0000256" key="2">
    <source>
        <dbReference type="SAM" id="MobiDB-lite"/>
    </source>
</evidence>
<accession>A0AAE1TSL9</accession>
<dbReference type="PANTHER" id="PTHR23110:SF109">
    <property type="entry name" value="FI07618P-RELATED"/>
    <property type="match status" value="1"/>
</dbReference>
<feature type="region of interest" description="Disordered" evidence="2">
    <location>
        <begin position="1050"/>
        <end position="1091"/>
    </location>
</feature>
<dbReference type="CDD" id="cd18315">
    <property type="entry name" value="BTB_POZ_BAB-like"/>
    <property type="match status" value="1"/>
</dbReference>
<dbReference type="Proteomes" id="UP001292094">
    <property type="component" value="Unassembled WGS sequence"/>
</dbReference>
<feature type="region of interest" description="Disordered" evidence="2">
    <location>
        <begin position="470"/>
        <end position="495"/>
    </location>
</feature>
<dbReference type="SMART" id="SM00225">
    <property type="entry name" value="BTB"/>
    <property type="match status" value="1"/>
</dbReference>
<dbReference type="PANTHER" id="PTHR23110">
    <property type="entry name" value="BTB DOMAIN TRANSCRIPTION FACTOR"/>
    <property type="match status" value="1"/>
</dbReference>
<gene>
    <name evidence="4" type="ORF">Pmani_031458</name>
</gene>
<sequence length="1879" mass="200831">MRTKRHYIKLTPGQREELIQQIQAGVDWDTLMANFNVSRSTIYFYKDKIYGKNPAGKVKKKYMRNKKNAKAAAVKMGVWKVEEASGSNQEDGEVKPKPKDLAAHAAKPSTSSTTEIDSKPLRDLQNPSRFQAPRAAALRANMEIRLDNEFLEDRPRKGKPGPKRGKRRCIAPPVVSAAPIPMSIIPVTSPIPTPVTNLIATHITDPIAAPLAIPITAPVTSGKKEGRRGKAIRGKALRGVSRGRGFRGGRGRGVKIISQEVLLNKTIIHKNQRSLPDMQFEHITTGRTSPLNYMQEAGVSGSSDFSLADNLFETMTIDCSIPEPFIMESPRGTGSAHAHARDPLNSSFSPPSPKSANQLHVQHNFHSRRVLEALVNDEAFVDVTLTAEGRTISAHKLVLSAMSPYFQRVLQANPCRHPVVIMPPSVSFTHLSHIISFMYKGETTVQESELRSLIRTAELLQVSGFRLPNQSPVNDDSSATSSSFSGFSNPQRPSVDDRVIRITEERGTCEEPFHPGSRNVPQHIPVSHTSTLRRAPPVVITHSSQTSTVAPSLPVLNTPVLNTPILNTPVLNTPVLNTPSHSNTFTLATPTTFFLSPSTNPVIIKGRTGAIIPATSIPVISRGSPPSRSFQHRFSSTPVRQQTGTGEGRSGRMLSSPDSPGGGGTVLGVDLDIDIIKEEIPNEEEGGSTVFVADGAWSPPHSPMQSPPQSPRPLHQSPPQSPRPPHQSPPQSPRPPHQSPPQSPRSPHQSPPQLPRSPHQSPPQSPRPPHQSPPQSPRSPHQSPPQLPRSPHQSPPQSPRPPHQSPPQSPRSPHQSPPQSPRSLHQSPPQSPRSLHQSPPQSPQSPHLSPPQSPQSQHQSSLQSTSQSPPQSPLQPQPRSSLLSSPLQTLAHSSQVLCAPSSLPKHLPDLPYSKLQPMYPFTKLSNTNTTQFTGGVSPASGTASSSDTVFSPISSPTGTLTIMSPSCTEITPLPMEVTPSTNTTTTYLPTAITLSTSAAILSVKEMAPTPSEPAPLPMEIGSPTTSTSPLPIEIPPLAVPTTLSPTKFMPPISEDAPLPVEIRPSTTDTTLSPKAITPSPQNTTTTCSPTAITPSSSAAILSVKEMAPTPSESAPLPMEIGSPTTSTSPLPIEIPPLAVPTTLSPTKFMPPIFEDAPLPVEIRPSTTETTLSPKGITRLPQNLIPPSSNTLLNAYPSSAVAASSKPQYCNFSVSSPSVPTTIRPINNLLPSLTSIAAALPKISVSLLPKKSRPPTATTSLLPATTTIPLSISSISKSGNILSTPRAFQSLIRSTSTATAKTQPTGAPSSSTSVPLPAFSSAPLVGLGNKPLLSTTMGNPRASSVPLSPFPMPPLSKALTQPTQTFQSTTQYPLLDLTTTRSCIVDSRKVSVASNKMMLDTEQTSSCTTPVVSLQIAATTTATCFNLNTPPTSSTIITTALSPSPLTTPRVTSAMPTVMSDTQSPPFIVKPTTQLAHNPLLDLITSSQNQIPPLSTSAVMAPTSCATTFHSASRDSIPSAHRFKQYTAVSLKTTTAYTSNPILTSSPTTITPLTSVSIHKSHSSIPVSISSLNLQSGIGSPHSQNSPHMSITESRAAIPPVSNVSSSSSTTIRPELNSLTTTNTTTTTTSAVPHNRLFEVTMGSNNLENQLTVAAPTATLVMDDESTSLSLTPSHYLDSHLSPVMPASDPMDWHSFQHSVTLYDLDSHAPVTSLPPRTPISHDPVFDVSVTSHNVYDFPSTSATDNYSPLYYQPPDAGFESFSTSTYNLDSSPSALPPVTSPVNYDLPDLHPPVSSDLLYSHSLLPPTSTPTLTLSTSPSLQSLVSGQCLYDQPRHTPTPSYSPFYSDITQNLDSPPTTSSVDTLVNHDPITFALKEWRK</sequence>
<feature type="region of interest" description="Disordered" evidence="2">
    <location>
        <begin position="83"/>
        <end position="129"/>
    </location>
</feature>
<feature type="compositionally biased region" description="Pro residues" evidence="2">
    <location>
        <begin position="840"/>
        <end position="853"/>
    </location>
</feature>
<evidence type="ECO:0000259" key="3">
    <source>
        <dbReference type="PROSITE" id="PS50097"/>
    </source>
</evidence>
<dbReference type="PROSITE" id="PS50097">
    <property type="entry name" value="BTB"/>
    <property type="match status" value="1"/>
</dbReference>
<feature type="compositionally biased region" description="Pro residues" evidence="2">
    <location>
        <begin position="700"/>
        <end position="711"/>
    </location>
</feature>
<dbReference type="InterPro" id="IPR000210">
    <property type="entry name" value="BTB/POZ_dom"/>
</dbReference>
<feature type="compositionally biased region" description="Low complexity" evidence="2">
    <location>
        <begin position="821"/>
        <end position="839"/>
    </location>
</feature>
<name>A0AAE1TSL9_9EUCA</name>
<evidence type="ECO:0000313" key="4">
    <source>
        <dbReference type="EMBL" id="KAK4296016.1"/>
    </source>
</evidence>
<feature type="compositionally biased region" description="Basic and acidic residues" evidence="2">
    <location>
        <begin position="92"/>
        <end position="102"/>
    </location>
</feature>
<feature type="region of interest" description="Disordered" evidence="2">
    <location>
        <begin position="617"/>
        <end position="667"/>
    </location>
</feature>
<feature type="compositionally biased region" description="Polar residues" evidence="2">
    <location>
        <begin position="624"/>
        <end position="644"/>
    </location>
</feature>
<evidence type="ECO:0000313" key="5">
    <source>
        <dbReference type="Proteomes" id="UP001292094"/>
    </source>
</evidence>
<feature type="compositionally biased region" description="Pro residues" evidence="2">
    <location>
        <begin position="719"/>
        <end position="820"/>
    </location>
</feature>
<proteinExistence type="predicted"/>
<protein>
    <recommendedName>
        <fullName evidence="3">BTB domain-containing protein</fullName>
    </recommendedName>
</protein>
<feature type="compositionally biased region" description="Low complexity" evidence="2">
    <location>
        <begin position="854"/>
        <end position="869"/>
    </location>
</feature>
<organism evidence="4 5">
    <name type="scientific">Petrolisthes manimaculis</name>
    <dbReference type="NCBI Taxonomy" id="1843537"/>
    <lineage>
        <taxon>Eukaryota</taxon>
        <taxon>Metazoa</taxon>
        <taxon>Ecdysozoa</taxon>
        <taxon>Arthropoda</taxon>
        <taxon>Crustacea</taxon>
        <taxon>Multicrustacea</taxon>
        <taxon>Malacostraca</taxon>
        <taxon>Eumalacostraca</taxon>
        <taxon>Eucarida</taxon>
        <taxon>Decapoda</taxon>
        <taxon>Pleocyemata</taxon>
        <taxon>Anomura</taxon>
        <taxon>Galatheoidea</taxon>
        <taxon>Porcellanidae</taxon>
        <taxon>Petrolisthes</taxon>
    </lineage>
</organism>